<gene>
    <name evidence="1" type="ORF">EVA_07968</name>
</gene>
<reference evidence="1" key="1">
    <citation type="journal article" date="2012" name="PLoS ONE">
        <title>Gene sets for utilization of primary and secondary nutrition supplies in the distal gut of endangered iberian lynx.</title>
        <authorList>
            <person name="Alcaide M."/>
            <person name="Messina E."/>
            <person name="Richter M."/>
            <person name="Bargiela R."/>
            <person name="Peplies J."/>
            <person name="Huws S.A."/>
            <person name="Newbold C.J."/>
            <person name="Golyshin P.N."/>
            <person name="Simon M.A."/>
            <person name="Lopez G."/>
            <person name="Yakimov M.M."/>
            <person name="Ferrer M."/>
        </authorList>
    </citation>
    <scope>NUCLEOTIDE SEQUENCE</scope>
</reference>
<organism evidence="1">
    <name type="scientific">gut metagenome</name>
    <dbReference type="NCBI Taxonomy" id="749906"/>
    <lineage>
        <taxon>unclassified sequences</taxon>
        <taxon>metagenomes</taxon>
        <taxon>organismal metagenomes</taxon>
    </lineage>
</organism>
<proteinExistence type="predicted"/>
<accession>J9CUL4</accession>
<sequence>MLVRDMNNEPLYEVKDRNFFNNEAVVAMPVVMESNRRTIVRVNTRSSNHRTPQISGDVLCDDGRITVSRFSVNIETLGMLMVHFSAGCFERRPQFGAKKFEQSGAERIPKEFIIEMSNTPPEKRFANSPFGNEDMNVRIPLKRTTEGVKDTNKTGDEVFRVIELIKHTKDDRLDSMKKAVQ</sequence>
<protein>
    <submittedName>
        <fullName evidence="1">Uncharacterized protein</fullName>
    </submittedName>
</protein>
<evidence type="ECO:0000313" key="1">
    <source>
        <dbReference type="EMBL" id="EJX03926.1"/>
    </source>
</evidence>
<comment type="caution">
    <text evidence="1">The sequence shown here is derived from an EMBL/GenBank/DDBJ whole genome shotgun (WGS) entry which is preliminary data.</text>
</comment>
<dbReference type="AlphaFoldDB" id="J9CUL4"/>
<dbReference type="EMBL" id="AMCI01001987">
    <property type="protein sequence ID" value="EJX03926.1"/>
    <property type="molecule type" value="Genomic_DNA"/>
</dbReference>
<name>J9CUL4_9ZZZZ</name>